<feature type="region of interest" description="Disordered" evidence="1">
    <location>
        <begin position="1"/>
        <end position="29"/>
    </location>
</feature>
<accession>A0A6C0D053</accession>
<evidence type="ECO:0000313" key="2">
    <source>
        <dbReference type="EMBL" id="QHT09802.1"/>
    </source>
</evidence>
<proteinExistence type="predicted"/>
<organism evidence="2">
    <name type="scientific">viral metagenome</name>
    <dbReference type="NCBI Taxonomy" id="1070528"/>
    <lineage>
        <taxon>unclassified sequences</taxon>
        <taxon>metagenomes</taxon>
        <taxon>organismal metagenomes</taxon>
    </lineage>
</organism>
<dbReference type="AlphaFoldDB" id="A0A6C0D053"/>
<reference evidence="2" key="1">
    <citation type="journal article" date="2020" name="Nature">
        <title>Giant virus diversity and host interactions through global metagenomics.</title>
        <authorList>
            <person name="Schulz F."/>
            <person name="Roux S."/>
            <person name="Paez-Espino D."/>
            <person name="Jungbluth S."/>
            <person name="Walsh D.A."/>
            <person name="Denef V.J."/>
            <person name="McMahon K.D."/>
            <person name="Konstantinidis K.T."/>
            <person name="Eloe-Fadrosh E.A."/>
            <person name="Kyrpides N.C."/>
            <person name="Woyke T."/>
        </authorList>
    </citation>
    <scope>NUCLEOTIDE SEQUENCE</scope>
    <source>
        <strain evidence="2">GVMAG-M-3300023174-102</strain>
    </source>
</reference>
<protein>
    <submittedName>
        <fullName evidence="2">Uncharacterized protein</fullName>
    </submittedName>
</protein>
<dbReference type="EMBL" id="MN739515">
    <property type="protein sequence ID" value="QHT09802.1"/>
    <property type="molecule type" value="Genomic_DNA"/>
</dbReference>
<evidence type="ECO:0000256" key="1">
    <source>
        <dbReference type="SAM" id="MobiDB-lite"/>
    </source>
</evidence>
<sequence length="90" mass="10437">MRKTAKKNIKNKTIKNKSKTKSKSKLVSKNKARLITKIHKRKRKTKKSLAYSDDENDPLPIKADDKINEKIEQIYKLINAINIIDNTCLT</sequence>
<name>A0A6C0D053_9ZZZZ</name>